<dbReference type="InterPro" id="IPR002701">
    <property type="entry name" value="CM_II_prokaryot"/>
</dbReference>
<evidence type="ECO:0000256" key="1">
    <source>
        <dbReference type="ARBA" id="ARBA00012404"/>
    </source>
</evidence>
<gene>
    <name evidence="4" type="ORF">ABE541_08915</name>
</gene>
<dbReference type="Proteomes" id="UP001409291">
    <property type="component" value="Unassembled WGS sequence"/>
</dbReference>
<dbReference type="InterPro" id="IPR036263">
    <property type="entry name" value="Chorismate_II_sf"/>
</dbReference>
<evidence type="ECO:0000256" key="2">
    <source>
        <dbReference type="ARBA" id="ARBA00023235"/>
    </source>
</evidence>
<name>A0ABV0BTV5_9SPHI</name>
<proteinExistence type="predicted"/>
<organism evidence="4 5">
    <name type="scientific">Sphingobacterium kitahiroshimense</name>
    <dbReference type="NCBI Taxonomy" id="470446"/>
    <lineage>
        <taxon>Bacteria</taxon>
        <taxon>Pseudomonadati</taxon>
        <taxon>Bacteroidota</taxon>
        <taxon>Sphingobacteriia</taxon>
        <taxon>Sphingobacteriales</taxon>
        <taxon>Sphingobacteriaceae</taxon>
        <taxon>Sphingobacterium</taxon>
    </lineage>
</organism>
<dbReference type="EMBL" id="JBDJNQ010000003">
    <property type="protein sequence ID" value="MEN5377378.1"/>
    <property type="molecule type" value="Genomic_DNA"/>
</dbReference>
<accession>A0ABV0BTV5</accession>
<dbReference type="GO" id="GO:0004106">
    <property type="term" value="F:chorismate mutase activity"/>
    <property type="evidence" value="ECO:0007669"/>
    <property type="project" value="UniProtKB-EC"/>
</dbReference>
<dbReference type="Gene3D" id="1.20.59.10">
    <property type="entry name" value="Chorismate mutase"/>
    <property type="match status" value="1"/>
</dbReference>
<protein>
    <recommendedName>
        <fullName evidence="1">chorismate mutase</fullName>
        <ecNumber evidence="1">5.4.99.5</ecNumber>
    </recommendedName>
</protein>
<keyword evidence="2 4" id="KW-0413">Isomerase</keyword>
<dbReference type="InterPro" id="IPR051331">
    <property type="entry name" value="Chorismate_mutase-related"/>
</dbReference>
<dbReference type="SUPFAM" id="SSF48600">
    <property type="entry name" value="Chorismate mutase II"/>
    <property type="match status" value="1"/>
</dbReference>
<dbReference type="Pfam" id="PF01817">
    <property type="entry name" value="CM_2"/>
    <property type="match status" value="1"/>
</dbReference>
<feature type="domain" description="Chorismate mutase" evidence="3">
    <location>
        <begin position="5"/>
        <end position="95"/>
    </location>
</feature>
<evidence type="ECO:0000313" key="4">
    <source>
        <dbReference type="EMBL" id="MEN5377378.1"/>
    </source>
</evidence>
<sequence>MIRPLEYCDNLSHIRSSIDCIDYRIIELIAQRAQYVQQAAQYKSSLEEVKAEQRVINMFEQRNDWATNFKIEGKLVESVFQSIINHFINKETEIFHEQS</sequence>
<evidence type="ECO:0000313" key="5">
    <source>
        <dbReference type="Proteomes" id="UP001409291"/>
    </source>
</evidence>
<evidence type="ECO:0000259" key="3">
    <source>
        <dbReference type="PROSITE" id="PS51168"/>
    </source>
</evidence>
<dbReference type="PANTHER" id="PTHR38041">
    <property type="entry name" value="CHORISMATE MUTASE"/>
    <property type="match status" value="1"/>
</dbReference>
<dbReference type="RefSeq" id="WP_021192368.1">
    <property type="nucleotide sequence ID" value="NZ_JAOQNK010000001.1"/>
</dbReference>
<keyword evidence="5" id="KW-1185">Reference proteome</keyword>
<dbReference type="SMART" id="SM00830">
    <property type="entry name" value="CM_2"/>
    <property type="match status" value="1"/>
</dbReference>
<dbReference type="PROSITE" id="PS51168">
    <property type="entry name" value="CHORISMATE_MUT_2"/>
    <property type="match status" value="1"/>
</dbReference>
<reference evidence="4 5" key="1">
    <citation type="submission" date="2024-04" db="EMBL/GenBank/DDBJ databases">
        <title>WGS of bacteria from Torrens River.</title>
        <authorList>
            <person name="Wyrsch E.R."/>
            <person name="Drigo B."/>
        </authorList>
    </citation>
    <scope>NUCLEOTIDE SEQUENCE [LARGE SCALE GENOMIC DNA]</scope>
    <source>
        <strain evidence="4 5">TWI391</strain>
    </source>
</reference>
<comment type="caution">
    <text evidence="4">The sequence shown here is derived from an EMBL/GenBank/DDBJ whole genome shotgun (WGS) entry which is preliminary data.</text>
</comment>
<dbReference type="PANTHER" id="PTHR38041:SF1">
    <property type="entry name" value="CHORISMATE MUTASE"/>
    <property type="match status" value="1"/>
</dbReference>
<dbReference type="InterPro" id="IPR036979">
    <property type="entry name" value="CM_dom_sf"/>
</dbReference>
<dbReference type="EC" id="5.4.99.5" evidence="1"/>